<evidence type="ECO:0000256" key="1">
    <source>
        <dbReference type="ARBA" id="ARBA00061640"/>
    </source>
</evidence>
<evidence type="ECO:0000313" key="5">
    <source>
        <dbReference type="Proteomes" id="UP001295444"/>
    </source>
</evidence>
<dbReference type="FunFam" id="3.30.70.1820:FF:000002">
    <property type="entry name" value="LINE-1 retrotransposable element ORF1 protein"/>
    <property type="match status" value="1"/>
</dbReference>
<evidence type="ECO:0000256" key="2">
    <source>
        <dbReference type="SAM" id="Coils"/>
    </source>
</evidence>
<dbReference type="Gene3D" id="3.30.70.1820">
    <property type="entry name" value="L1 transposable element, RRM domain"/>
    <property type="match status" value="1"/>
</dbReference>
<dbReference type="EMBL" id="OW240917">
    <property type="protein sequence ID" value="CAH2300985.1"/>
    <property type="molecule type" value="Genomic_DNA"/>
</dbReference>
<dbReference type="InterPro" id="IPR042566">
    <property type="entry name" value="L1_C"/>
</dbReference>
<reference evidence="4" key="1">
    <citation type="submission" date="2022-03" db="EMBL/GenBank/DDBJ databases">
        <authorList>
            <person name="Alioto T."/>
            <person name="Alioto T."/>
            <person name="Gomez Garrido J."/>
        </authorList>
    </citation>
    <scope>NUCLEOTIDE SEQUENCE</scope>
</reference>
<dbReference type="AlphaFoldDB" id="A0AAD1SGD2"/>
<dbReference type="PANTHER" id="PTHR11505">
    <property type="entry name" value="L1 TRANSPOSABLE ELEMENT-RELATED"/>
    <property type="match status" value="1"/>
</dbReference>
<protein>
    <submittedName>
        <fullName evidence="4">Uncharacterized protein</fullName>
    </submittedName>
</protein>
<feature type="coiled-coil region" evidence="2">
    <location>
        <begin position="6"/>
        <end position="68"/>
    </location>
</feature>
<dbReference type="Gene3D" id="3.30.250.20">
    <property type="entry name" value="L1 transposable element, C-terminal domain"/>
    <property type="match status" value="1"/>
</dbReference>
<feature type="compositionally biased region" description="Basic and acidic residues" evidence="3">
    <location>
        <begin position="244"/>
        <end position="257"/>
    </location>
</feature>
<evidence type="ECO:0000313" key="4">
    <source>
        <dbReference type="EMBL" id="CAH2300985.1"/>
    </source>
</evidence>
<dbReference type="InterPro" id="IPR004244">
    <property type="entry name" value="Transposase_22"/>
</dbReference>
<comment type="similarity">
    <text evidence="1">Belongs to the transposase 22 family.</text>
</comment>
<evidence type="ECO:0000256" key="3">
    <source>
        <dbReference type="SAM" id="MobiDB-lite"/>
    </source>
</evidence>
<proteinExistence type="inferred from homology"/>
<sequence>MSEKLLHNFNKSISDLRKDVQELGDRTAHMENRMGEYAEAHNDMADHVQHLEQELSACQNKLMDLEDRSRRHNIRFRGIPEAIKQADIAAHLTDLFKTLAPDLPADVLLFDRAHRVMKPKFLPEEAPRDILACLHYYHAKEALMQASRWRKDLPAPYNTIQLYSDLSARTLQKRREFKAITDALRLHDMPYRWGHPVRLLIHKNGVINTITTPEEGKKALKKWGIPFLPSTHPRQDNQQHPTKLHSDWKKQRAGGRD</sequence>
<organism evidence="4 5">
    <name type="scientific">Pelobates cultripes</name>
    <name type="common">Western spadefoot toad</name>
    <dbReference type="NCBI Taxonomy" id="61616"/>
    <lineage>
        <taxon>Eukaryota</taxon>
        <taxon>Metazoa</taxon>
        <taxon>Chordata</taxon>
        <taxon>Craniata</taxon>
        <taxon>Vertebrata</taxon>
        <taxon>Euteleostomi</taxon>
        <taxon>Amphibia</taxon>
        <taxon>Batrachia</taxon>
        <taxon>Anura</taxon>
        <taxon>Pelobatoidea</taxon>
        <taxon>Pelobatidae</taxon>
        <taxon>Pelobates</taxon>
    </lineage>
</organism>
<keyword evidence="5" id="KW-1185">Reference proteome</keyword>
<dbReference type="Proteomes" id="UP001295444">
    <property type="component" value="Chromosome 06"/>
</dbReference>
<gene>
    <name evidence="4" type="ORF">PECUL_23A046201</name>
</gene>
<accession>A0AAD1SGD2</accession>
<feature type="region of interest" description="Disordered" evidence="3">
    <location>
        <begin position="226"/>
        <end position="257"/>
    </location>
</feature>
<keyword evidence="2" id="KW-0175">Coiled coil</keyword>
<name>A0AAD1SGD2_PELCU</name>